<feature type="binding site" evidence="12">
    <location>
        <position position="307"/>
    </location>
    <ligand>
        <name>Mg(2+)</name>
        <dbReference type="ChEBI" id="CHEBI:18420"/>
        <label>2</label>
    </ligand>
</feature>
<dbReference type="InterPro" id="IPR013022">
    <property type="entry name" value="Xyl_isomerase-like_TIM-brl"/>
</dbReference>
<dbReference type="NCBIfam" id="NF003998">
    <property type="entry name" value="PRK05474.1"/>
    <property type="match status" value="1"/>
</dbReference>
<feature type="binding site" evidence="12">
    <location>
        <position position="339"/>
    </location>
    <ligand>
        <name>Mg(2+)</name>
        <dbReference type="ChEBI" id="CHEBI:18420"/>
        <label>1</label>
    </ligand>
</feature>
<feature type="binding site" evidence="12">
    <location>
        <position position="268"/>
    </location>
    <ligand>
        <name>Mg(2+)</name>
        <dbReference type="ChEBI" id="CHEBI:18420"/>
        <label>2</label>
    </ligand>
</feature>
<evidence type="ECO:0000256" key="3">
    <source>
        <dbReference type="ARBA" id="ARBA00011881"/>
    </source>
</evidence>
<evidence type="ECO:0000256" key="14">
    <source>
        <dbReference type="RuleBase" id="RU000610"/>
    </source>
</evidence>
<dbReference type="Pfam" id="PF01261">
    <property type="entry name" value="AP_endonuc_2"/>
    <property type="match status" value="1"/>
</dbReference>
<proteinExistence type="inferred from homology"/>
<feature type="active site" evidence="12">
    <location>
        <position position="104"/>
    </location>
</feature>
<dbReference type="GO" id="GO:0009045">
    <property type="term" value="F:xylose isomerase activity"/>
    <property type="evidence" value="ECO:0007669"/>
    <property type="project" value="UniProtKB-EC"/>
</dbReference>
<comment type="subunit">
    <text evidence="3 12 14">Homotetramer.</text>
</comment>
<keyword evidence="7 12" id="KW-0859">Xylose metabolism</keyword>
<dbReference type="PROSITE" id="PS51415">
    <property type="entry name" value="XYLOSE_ISOMERASE"/>
    <property type="match status" value="1"/>
</dbReference>
<evidence type="ECO:0000256" key="1">
    <source>
        <dbReference type="ARBA" id="ARBA00004496"/>
    </source>
</evidence>
<comment type="cofactor">
    <cofactor evidence="12">
        <name>Mg(2+)</name>
        <dbReference type="ChEBI" id="CHEBI:18420"/>
    </cofactor>
    <text evidence="12">Binds 2 magnesium ions per subunit.</text>
</comment>
<keyword evidence="10 12" id="KW-0119">Carbohydrate metabolism</keyword>
<feature type="binding site" evidence="12">
    <location>
        <position position="232"/>
    </location>
    <ligand>
        <name>Mg(2+)</name>
        <dbReference type="ChEBI" id="CHEBI:18420"/>
        <label>1</label>
    </ligand>
</feature>
<evidence type="ECO:0000256" key="9">
    <source>
        <dbReference type="ARBA" id="ARBA00023235"/>
    </source>
</evidence>
<organism evidence="16 17">
    <name type="scientific">Hirschia litorea</name>
    <dbReference type="NCBI Taxonomy" id="1199156"/>
    <lineage>
        <taxon>Bacteria</taxon>
        <taxon>Pseudomonadati</taxon>
        <taxon>Pseudomonadota</taxon>
        <taxon>Alphaproteobacteria</taxon>
        <taxon>Hyphomonadales</taxon>
        <taxon>Hyphomonadaceae</taxon>
        <taxon>Hirschia</taxon>
    </lineage>
</organism>
<evidence type="ECO:0000256" key="12">
    <source>
        <dbReference type="HAMAP-Rule" id="MF_00455"/>
    </source>
</evidence>
<feature type="binding site" evidence="12">
    <location>
        <position position="309"/>
    </location>
    <ligand>
        <name>Mg(2+)</name>
        <dbReference type="ChEBI" id="CHEBI:18420"/>
        <label>2</label>
    </ligand>
</feature>
<evidence type="ECO:0000256" key="4">
    <source>
        <dbReference type="ARBA" id="ARBA00011958"/>
    </source>
</evidence>
<evidence type="ECO:0000256" key="7">
    <source>
        <dbReference type="ARBA" id="ARBA00022629"/>
    </source>
</evidence>
<keyword evidence="9 12" id="KW-0413">Isomerase</keyword>
<dbReference type="PANTHER" id="PTHR48408">
    <property type="match status" value="1"/>
</dbReference>
<comment type="caution">
    <text evidence="16">The sequence shown here is derived from an EMBL/GenBank/DDBJ whole genome shotgun (WGS) entry which is preliminary data.</text>
</comment>
<feature type="binding site" evidence="12">
    <location>
        <position position="271"/>
    </location>
    <ligand>
        <name>Mg(2+)</name>
        <dbReference type="ChEBI" id="CHEBI:18420"/>
        <label>2</label>
    </ligand>
</feature>
<feature type="binding site" evidence="12">
    <location>
        <position position="296"/>
    </location>
    <ligand>
        <name>Mg(2+)</name>
        <dbReference type="ChEBI" id="CHEBI:18420"/>
        <label>1</label>
    </ligand>
</feature>
<evidence type="ECO:0000256" key="13">
    <source>
        <dbReference type="RuleBase" id="RU000609"/>
    </source>
</evidence>
<comment type="catalytic activity">
    <reaction evidence="11 12 13">
        <text>alpha-D-xylose = alpha-D-xylulofuranose</text>
        <dbReference type="Rhea" id="RHEA:22816"/>
        <dbReference type="ChEBI" id="CHEBI:28518"/>
        <dbReference type="ChEBI" id="CHEBI:188998"/>
        <dbReference type="EC" id="5.3.1.5"/>
    </reaction>
</comment>
<keyword evidence="17" id="KW-1185">Reference proteome</keyword>
<evidence type="ECO:0000313" key="16">
    <source>
        <dbReference type="EMBL" id="MFC7292829.1"/>
    </source>
</evidence>
<evidence type="ECO:0000313" key="17">
    <source>
        <dbReference type="Proteomes" id="UP001596492"/>
    </source>
</evidence>
<reference evidence="17" key="1">
    <citation type="journal article" date="2019" name="Int. J. Syst. Evol. Microbiol.">
        <title>The Global Catalogue of Microorganisms (GCM) 10K type strain sequencing project: providing services to taxonomists for standard genome sequencing and annotation.</title>
        <authorList>
            <consortium name="The Broad Institute Genomics Platform"/>
            <consortium name="The Broad Institute Genome Sequencing Center for Infectious Disease"/>
            <person name="Wu L."/>
            <person name="Ma J."/>
        </authorList>
    </citation>
    <scope>NUCLEOTIDE SEQUENCE [LARGE SCALE GENOMIC DNA]</scope>
    <source>
        <strain evidence="17">CCUG 51308</strain>
    </source>
</reference>
<evidence type="ECO:0000256" key="11">
    <source>
        <dbReference type="ARBA" id="ARBA00033659"/>
    </source>
</evidence>
<dbReference type="RefSeq" id="WP_382168662.1">
    <property type="nucleotide sequence ID" value="NZ_JBHTBR010000007.1"/>
</dbReference>
<keyword evidence="6 12" id="KW-0963">Cytoplasm</keyword>
<feature type="binding site" evidence="12">
    <location>
        <position position="268"/>
    </location>
    <ligand>
        <name>Mg(2+)</name>
        <dbReference type="ChEBI" id="CHEBI:18420"/>
        <label>1</label>
    </ligand>
</feature>
<dbReference type="SUPFAM" id="SSF51658">
    <property type="entry name" value="Xylose isomerase-like"/>
    <property type="match status" value="1"/>
</dbReference>
<gene>
    <name evidence="12 16" type="primary">xylA</name>
    <name evidence="16" type="ORF">ACFQS8_14455</name>
</gene>
<accession>A0ABW2INS9</accession>
<sequence>MTTYFEGVDAVKYEGPNTTNPFAFRYYNKDQVVLGKTMAEHLRMAVCYWHSFCWDGADPFGQGTFERTWHNASSVQEATDLKMDAAFEFFTKLGLPYYCFHDVDVAGHLETPDELSNELARAADRLAQKQEETGVKLLWGTANLFSHRRYMAGGLTNPDPEVTATAVRQIRECMDTTMKLGGENYVLWGGREGYDTLLNTRLNTELENFGTLLRKVVEYKHKIGFKGKILIEPKPHEPSYHQYDFDTATVFGFLQRFGLEKEVHVNIEPNHATLAGHSFAHEIATAVSLGVMGSIDINSGNYQNGWDTDQFNVDIKDITLALIELLPSGGLDTGGFNFDAKVRRQSSDAVDMLHGHIGGADCLARALLAAADIIEKGEIESFKANRYKGWEGTLGKMILSKETSLADIADHAKKEGINGTHNSGRQEHLENLINLSIK</sequence>
<dbReference type="PANTHER" id="PTHR48408:SF1">
    <property type="entry name" value="XYLOSE ISOMERASE"/>
    <property type="match status" value="1"/>
</dbReference>
<keyword evidence="12" id="KW-0460">Magnesium</keyword>
<dbReference type="Gene3D" id="3.20.20.150">
    <property type="entry name" value="Divalent-metal-dependent TIM barrel enzymes"/>
    <property type="match status" value="1"/>
</dbReference>
<evidence type="ECO:0000256" key="6">
    <source>
        <dbReference type="ARBA" id="ARBA00022490"/>
    </source>
</evidence>
<dbReference type="InterPro" id="IPR001998">
    <property type="entry name" value="Xylose_isomerase"/>
</dbReference>
<feature type="domain" description="Xylose isomerase-like TIM barrel" evidence="15">
    <location>
        <begin position="120"/>
        <end position="299"/>
    </location>
</feature>
<dbReference type="InterPro" id="IPR036237">
    <property type="entry name" value="Xyl_isomerase-like_sf"/>
</dbReference>
<name>A0ABW2INS9_9PROT</name>
<dbReference type="EMBL" id="JBHTBR010000007">
    <property type="protein sequence ID" value="MFC7292829.1"/>
    <property type="molecule type" value="Genomic_DNA"/>
</dbReference>
<evidence type="ECO:0000259" key="15">
    <source>
        <dbReference type="Pfam" id="PF01261"/>
    </source>
</evidence>
<protein>
    <recommendedName>
        <fullName evidence="5 12">Xylose isomerase</fullName>
        <ecNumber evidence="4 12">5.3.1.5</ecNumber>
    </recommendedName>
</protein>
<dbReference type="EC" id="5.3.1.5" evidence="4 12"/>
<evidence type="ECO:0000256" key="8">
    <source>
        <dbReference type="ARBA" id="ARBA00022723"/>
    </source>
</evidence>
<dbReference type="InterPro" id="IPR013452">
    <property type="entry name" value="Xylose_isom_bac"/>
</dbReference>
<comment type="similarity">
    <text evidence="2 12 13">Belongs to the xylose isomerase family.</text>
</comment>
<dbReference type="Proteomes" id="UP001596492">
    <property type="component" value="Unassembled WGS sequence"/>
</dbReference>
<dbReference type="NCBIfam" id="TIGR02630">
    <property type="entry name" value="xylose_isom_A"/>
    <property type="match status" value="1"/>
</dbReference>
<evidence type="ECO:0000256" key="5">
    <source>
        <dbReference type="ARBA" id="ARBA00018232"/>
    </source>
</evidence>
<comment type="subcellular location">
    <subcellularLocation>
        <location evidence="1 12 14">Cytoplasm</location>
    </subcellularLocation>
</comment>
<dbReference type="PRINTS" id="PR00688">
    <property type="entry name" value="XYLOSISMRASE"/>
</dbReference>
<dbReference type="HAMAP" id="MF_00455">
    <property type="entry name" value="Xylose_isom_A"/>
    <property type="match status" value="1"/>
</dbReference>
<feature type="active site" evidence="12">
    <location>
        <position position="101"/>
    </location>
</feature>
<evidence type="ECO:0000256" key="2">
    <source>
        <dbReference type="ARBA" id="ARBA00005765"/>
    </source>
</evidence>
<keyword evidence="8 12" id="KW-0479">Metal-binding</keyword>
<evidence type="ECO:0000256" key="10">
    <source>
        <dbReference type="ARBA" id="ARBA00023277"/>
    </source>
</evidence>